<dbReference type="Pfam" id="PF04149">
    <property type="entry name" value="DUF397"/>
    <property type="match status" value="1"/>
</dbReference>
<evidence type="ECO:0000313" key="3">
    <source>
        <dbReference type="Proteomes" id="UP000614996"/>
    </source>
</evidence>
<sequence length="64" mass="6813">MDPLSQRWFKSSRSGSESDCVEVAFGVAAVGVRDSKDREGPVLVLGPAAWRAFTATLRTGTLDG</sequence>
<proteinExistence type="predicted"/>
<comment type="caution">
    <text evidence="2">The sequence shown here is derived from an EMBL/GenBank/DDBJ whole genome shotgun (WGS) entry which is preliminary data.</text>
</comment>
<dbReference type="RefSeq" id="WP_207126473.1">
    <property type="nucleotide sequence ID" value="NZ_BOPO01000077.1"/>
</dbReference>
<dbReference type="Proteomes" id="UP000614996">
    <property type="component" value="Unassembled WGS sequence"/>
</dbReference>
<dbReference type="AlphaFoldDB" id="A0A8J4ADV7"/>
<dbReference type="InterPro" id="IPR007278">
    <property type="entry name" value="DUF397"/>
</dbReference>
<keyword evidence="3" id="KW-1185">Reference proteome</keyword>
<organism evidence="2 3">
    <name type="scientific">Actinocatenispora comari</name>
    <dbReference type="NCBI Taxonomy" id="2807577"/>
    <lineage>
        <taxon>Bacteria</taxon>
        <taxon>Bacillati</taxon>
        <taxon>Actinomycetota</taxon>
        <taxon>Actinomycetes</taxon>
        <taxon>Micromonosporales</taxon>
        <taxon>Micromonosporaceae</taxon>
        <taxon>Actinocatenispora</taxon>
    </lineage>
</organism>
<accession>A0A8J4ADV7</accession>
<feature type="domain" description="DUF397" evidence="1">
    <location>
        <begin position="7"/>
        <end position="58"/>
    </location>
</feature>
<evidence type="ECO:0000313" key="2">
    <source>
        <dbReference type="EMBL" id="GIL28759.1"/>
    </source>
</evidence>
<name>A0A8J4ADV7_9ACTN</name>
<dbReference type="EMBL" id="BOPO01000077">
    <property type="protein sequence ID" value="GIL28759.1"/>
    <property type="molecule type" value="Genomic_DNA"/>
</dbReference>
<protein>
    <recommendedName>
        <fullName evidence="1">DUF397 domain-containing protein</fullName>
    </recommendedName>
</protein>
<gene>
    <name evidence="2" type="ORF">NUM_40130</name>
</gene>
<evidence type="ECO:0000259" key="1">
    <source>
        <dbReference type="Pfam" id="PF04149"/>
    </source>
</evidence>
<reference evidence="3" key="1">
    <citation type="journal article" date="2021" name="Int. J. Syst. Evol. Microbiol.">
        <title>Actinocatenispora comari sp. nov., an endophytic actinomycete isolated from aerial parts of Comarum salesowianum.</title>
        <authorList>
            <person name="Oyunbileg N."/>
            <person name="Iizaka Y."/>
            <person name="Hamada M."/>
            <person name="Davaapurev B.O."/>
            <person name="Fukumoto A."/>
            <person name="Tsetseg B."/>
            <person name="Kato F."/>
            <person name="Tamura T."/>
            <person name="Batkhuu J."/>
            <person name="Anzai Y."/>
        </authorList>
    </citation>
    <scope>NUCLEOTIDE SEQUENCE [LARGE SCALE GENOMIC DNA]</scope>
    <source>
        <strain evidence="3">NUM-2625</strain>
    </source>
</reference>